<evidence type="ECO:0000256" key="5">
    <source>
        <dbReference type="ARBA" id="ARBA00022475"/>
    </source>
</evidence>
<keyword evidence="10 11" id="KW-0131">Cell cycle</keyword>
<comment type="caution">
    <text evidence="13">The sequence shown here is derived from an EMBL/GenBank/DDBJ whole genome shotgun (WGS) entry which is preliminary data.</text>
</comment>
<keyword evidence="7 11" id="KW-0547">Nucleotide-binding</keyword>
<evidence type="ECO:0000256" key="7">
    <source>
        <dbReference type="ARBA" id="ARBA00022741"/>
    </source>
</evidence>
<reference evidence="13" key="1">
    <citation type="journal article" date="2021" name="Proc. Natl. Acad. Sci. U.S.A.">
        <title>Global biogeography of chemosynthetic symbionts reveals both localized and globally distributed symbiont groups. .</title>
        <authorList>
            <person name="Osvatic J.T."/>
            <person name="Wilkins L.G.E."/>
            <person name="Leibrecht L."/>
            <person name="Leray M."/>
            <person name="Zauner S."/>
            <person name="Polzin J."/>
            <person name="Camacho Y."/>
            <person name="Gros O."/>
            <person name="van Gils J.A."/>
            <person name="Eisen J.A."/>
            <person name="Petersen J.M."/>
            <person name="Yuen B."/>
        </authorList>
    </citation>
    <scope>NUCLEOTIDE SEQUENCE</scope>
    <source>
        <strain evidence="13">MAGL173</strain>
    </source>
</reference>
<dbReference type="PANTHER" id="PTHR24220:SF470">
    <property type="entry name" value="CELL DIVISION ATP-BINDING PROTEIN FTSE"/>
    <property type="match status" value="1"/>
</dbReference>
<keyword evidence="5 11" id="KW-1003">Cell membrane</keyword>
<accession>A0A9E4K730</accession>
<gene>
    <name evidence="11 13" type="primary">ftsE</name>
    <name evidence="13" type="ORF">JAZ04_18255</name>
</gene>
<dbReference type="FunFam" id="3.40.50.300:FF:000056">
    <property type="entry name" value="Cell division ATP-binding protein FtsE"/>
    <property type="match status" value="1"/>
</dbReference>
<sequence>MIHFDNVSKRYPGGHTGLSNINLRIDAEEMVFLTGHSGAGKSTLLKLIGLLERSSGGQVHVNGRNLTRLKNRQIPYHRREVGMIFQDHRLLHDRTVFDNVALPLVVSGLGHKEIGRRVRAALDKVGLLHKEKSAPITLSGGEQQRVGIARAVVSKPPLVLADEPTGNLDPELSKEIMELFSQFNKVGVTLLIATHDLALVSSMNRRILTLANGALSHDTKTEYRDVT</sequence>
<dbReference type="SUPFAM" id="SSF52540">
    <property type="entry name" value="P-loop containing nucleoside triphosphate hydrolases"/>
    <property type="match status" value="1"/>
</dbReference>
<dbReference type="GO" id="GO:0022857">
    <property type="term" value="F:transmembrane transporter activity"/>
    <property type="evidence" value="ECO:0007669"/>
    <property type="project" value="TreeGrafter"/>
</dbReference>
<dbReference type="GO" id="GO:0005886">
    <property type="term" value="C:plasma membrane"/>
    <property type="evidence" value="ECO:0007669"/>
    <property type="project" value="UniProtKB-SubCell"/>
</dbReference>
<comment type="function">
    <text evidence="1">Part of the ABC transporter FtsEX involved in cellular division. Important for assembly or stability of the septal ring.</text>
</comment>
<evidence type="ECO:0000259" key="12">
    <source>
        <dbReference type="PROSITE" id="PS50893"/>
    </source>
</evidence>
<dbReference type="InterPro" id="IPR003593">
    <property type="entry name" value="AAA+_ATPase"/>
</dbReference>
<dbReference type="PANTHER" id="PTHR24220">
    <property type="entry name" value="IMPORT ATP-BINDING PROTEIN"/>
    <property type="match status" value="1"/>
</dbReference>
<dbReference type="NCBIfam" id="TIGR02673">
    <property type="entry name" value="FtsE"/>
    <property type="match status" value="1"/>
</dbReference>
<evidence type="ECO:0000256" key="3">
    <source>
        <dbReference type="ARBA" id="ARBA00005417"/>
    </source>
</evidence>
<comment type="subunit">
    <text evidence="11">Homodimer. Forms a membrane-associated complex with FtsX.</text>
</comment>
<dbReference type="InterPro" id="IPR015854">
    <property type="entry name" value="ABC_transpr_LolD-like"/>
</dbReference>
<dbReference type="GO" id="GO:0051301">
    <property type="term" value="P:cell division"/>
    <property type="evidence" value="ECO:0007669"/>
    <property type="project" value="UniProtKB-UniRule"/>
</dbReference>
<keyword evidence="8 11" id="KW-0067">ATP-binding</keyword>
<dbReference type="GO" id="GO:0016887">
    <property type="term" value="F:ATP hydrolysis activity"/>
    <property type="evidence" value="ECO:0007669"/>
    <property type="project" value="InterPro"/>
</dbReference>
<dbReference type="PROSITE" id="PS50893">
    <property type="entry name" value="ABC_TRANSPORTER_2"/>
    <property type="match status" value="1"/>
</dbReference>
<proteinExistence type="inferred from homology"/>
<evidence type="ECO:0000256" key="10">
    <source>
        <dbReference type="ARBA" id="ARBA00023306"/>
    </source>
</evidence>
<dbReference type="Gene3D" id="3.40.50.300">
    <property type="entry name" value="P-loop containing nucleotide triphosphate hydrolases"/>
    <property type="match status" value="1"/>
</dbReference>
<dbReference type="Pfam" id="PF00005">
    <property type="entry name" value="ABC_tran"/>
    <property type="match status" value="1"/>
</dbReference>
<dbReference type="InterPro" id="IPR027417">
    <property type="entry name" value="P-loop_NTPase"/>
</dbReference>
<dbReference type="EMBL" id="JAEPDI010000015">
    <property type="protein sequence ID" value="MCG7940782.1"/>
    <property type="molecule type" value="Genomic_DNA"/>
</dbReference>
<dbReference type="PROSITE" id="PS00211">
    <property type="entry name" value="ABC_TRANSPORTER_1"/>
    <property type="match status" value="1"/>
</dbReference>
<dbReference type="GO" id="GO:0005524">
    <property type="term" value="F:ATP binding"/>
    <property type="evidence" value="ECO:0007669"/>
    <property type="project" value="UniProtKB-UniRule"/>
</dbReference>
<protein>
    <recommendedName>
        <fullName evidence="4 11">Cell division ATP-binding protein FtsE</fullName>
    </recommendedName>
</protein>
<organism evidence="13 14">
    <name type="scientific">Candidatus Thiodiazotropha lotti</name>
    <dbReference type="NCBI Taxonomy" id="2792787"/>
    <lineage>
        <taxon>Bacteria</taxon>
        <taxon>Pseudomonadati</taxon>
        <taxon>Pseudomonadota</taxon>
        <taxon>Gammaproteobacteria</taxon>
        <taxon>Chromatiales</taxon>
        <taxon>Sedimenticolaceae</taxon>
        <taxon>Candidatus Thiodiazotropha</taxon>
    </lineage>
</organism>
<dbReference type="InterPro" id="IPR017871">
    <property type="entry name" value="ABC_transporter-like_CS"/>
</dbReference>
<comment type="similarity">
    <text evidence="3 11">Belongs to the ABC transporter superfamily.</text>
</comment>
<dbReference type="InterPro" id="IPR005286">
    <property type="entry name" value="Cell_div_FtsE"/>
</dbReference>
<evidence type="ECO:0000256" key="11">
    <source>
        <dbReference type="RuleBase" id="RU365094"/>
    </source>
</evidence>
<name>A0A9E4K730_9GAMM</name>
<dbReference type="SMART" id="SM00382">
    <property type="entry name" value="AAA"/>
    <property type="match status" value="1"/>
</dbReference>
<dbReference type="InterPro" id="IPR003439">
    <property type="entry name" value="ABC_transporter-like_ATP-bd"/>
</dbReference>
<evidence type="ECO:0000256" key="4">
    <source>
        <dbReference type="ARBA" id="ARBA00020019"/>
    </source>
</evidence>
<evidence type="ECO:0000256" key="6">
    <source>
        <dbReference type="ARBA" id="ARBA00022618"/>
    </source>
</evidence>
<keyword evidence="6 11" id="KW-0132">Cell division</keyword>
<dbReference type="Proteomes" id="UP000886687">
    <property type="component" value="Unassembled WGS sequence"/>
</dbReference>
<evidence type="ECO:0000256" key="2">
    <source>
        <dbReference type="ARBA" id="ARBA00004202"/>
    </source>
</evidence>
<evidence type="ECO:0000256" key="9">
    <source>
        <dbReference type="ARBA" id="ARBA00023136"/>
    </source>
</evidence>
<comment type="subcellular location">
    <subcellularLocation>
        <location evidence="11">Cell inner membrane</location>
        <topology evidence="11">Peripheral membrane protein</topology>
        <orientation evidence="11">Cytoplasmic side</orientation>
    </subcellularLocation>
    <subcellularLocation>
        <location evidence="2">Cell membrane</location>
        <topology evidence="2">Peripheral membrane protein</topology>
    </subcellularLocation>
</comment>
<keyword evidence="9 11" id="KW-0472">Membrane</keyword>
<evidence type="ECO:0000313" key="14">
    <source>
        <dbReference type="Proteomes" id="UP000886687"/>
    </source>
</evidence>
<evidence type="ECO:0000256" key="1">
    <source>
        <dbReference type="ARBA" id="ARBA00002579"/>
    </source>
</evidence>
<dbReference type="AlphaFoldDB" id="A0A9E4K730"/>
<feature type="domain" description="ABC transporter" evidence="12">
    <location>
        <begin position="2"/>
        <end position="226"/>
    </location>
</feature>
<evidence type="ECO:0000256" key="8">
    <source>
        <dbReference type="ARBA" id="ARBA00022840"/>
    </source>
</evidence>
<evidence type="ECO:0000313" key="13">
    <source>
        <dbReference type="EMBL" id="MCG7940782.1"/>
    </source>
</evidence>